<dbReference type="Gene3D" id="1.25.10.10">
    <property type="entry name" value="Leucine-rich Repeat Variant"/>
    <property type="match status" value="2"/>
</dbReference>
<dbReference type="GeneID" id="36337406"/>
<dbReference type="GO" id="GO:0015630">
    <property type="term" value="C:microtubule cytoskeleton"/>
    <property type="evidence" value="ECO:0007669"/>
    <property type="project" value="TreeGrafter"/>
</dbReference>
<dbReference type="InterPro" id="IPR011989">
    <property type="entry name" value="ARM-like"/>
</dbReference>
<sequence length="492" mass="53878">MSQKQIFLAFEQYQKARLLFVQSISDLANRPNNINYLLKFDVISCLGHLLDDPVPTIQQIAAIVVGKIASTSKQIAELITDSNIIQVMLKSSGMGHRFYKRSALVALQSIAKHSPDLALTVVRCEVLNVINACLEEFDQCVKENAASCISCIVRHSEDLAQMVVDSGSLPLINLCLQEPGVNLRCISAGVLGDIAKHSVTLAQNVVDTSGIWHLVKQTTDSCSKLRIAKHSPDFAELVLEASIFPQVLIGMKDKDVGLRSEAANLIKELCKHTFEICRVVVNSSGIPALVDFLEEAKGCSAIPGIIALGYIAAHSDLQAIAVIKAHALVQLKNILHEERDEVKAAAVWAIGQIGRHGASHADAVSEVGLLPIILAYYLNTESSEDLRDKVLEKCTDMEALQPILHNSPPNILKYVVVQFSKLLPRSAKARRAFVVSGCLRKIQEIVAEPGSTLHMHIIAINNCFPEDVVKFYSPGYPEVLLERVEAYEQEAN</sequence>
<dbReference type="AlphaFoldDB" id="W6VA37"/>
<dbReference type="Proteomes" id="UP000019149">
    <property type="component" value="Unassembled WGS sequence"/>
</dbReference>
<dbReference type="PANTHER" id="PTHR23314:SF0">
    <property type="entry name" value="SPERM-ASSOCIATED ANTIGEN 6"/>
    <property type="match status" value="1"/>
</dbReference>
<gene>
    <name evidence="1" type="ORF">EGR_01691</name>
</gene>
<dbReference type="SUPFAM" id="SSF48371">
    <property type="entry name" value="ARM repeat"/>
    <property type="match status" value="1"/>
</dbReference>
<dbReference type="InterPro" id="IPR000225">
    <property type="entry name" value="Armadillo"/>
</dbReference>
<protein>
    <submittedName>
        <fullName evidence="1">Sperm-associated antigen 6</fullName>
    </submittedName>
</protein>
<comment type="caution">
    <text evidence="1">The sequence shown here is derived from an EMBL/GenBank/DDBJ whole genome shotgun (WGS) entry which is preliminary data.</text>
</comment>
<keyword evidence="2" id="KW-1185">Reference proteome</keyword>
<evidence type="ECO:0000313" key="2">
    <source>
        <dbReference type="Proteomes" id="UP000019149"/>
    </source>
</evidence>
<dbReference type="CTD" id="36337406"/>
<dbReference type="PANTHER" id="PTHR23314">
    <property type="entry name" value="SPERM-ASSOCIATED ANTIGEN 6 ARMADILLO REPEAT-CONTAINING"/>
    <property type="match status" value="1"/>
</dbReference>
<dbReference type="STRING" id="6210.W6VA37"/>
<dbReference type="KEGG" id="egl:EGR_01691"/>
<dbReference type="GO" id="GO:0003341">
    <property type="term" value="P:cilium movement"/>
    <property type="evidence" value="ECO:0007669"/>
    <property type="project" value="TreeGrafter"/>
</dbReference>
<reference evidence="1 2" key="1">
    <citation type="journal article" date="2013" name="Nat. Genet.">
        <title>The genome of the hydatid tapeworm Echinococcus granulosus.</title>
        <authorList>
            <person name="Zheng H."/>
            <person name="Zhang W."/>
            <person name="Zhang L."/>
            <person name="Zhang Z."/>
            <person name="Li J."/>
            <person name="Lu G."/>
            <person name="Zhu Y."/>
            <person name="Wang Y."/>
            <person name="Huang Y."/>
            <person name="Liu J."/>
            <person name="Kang H."/>
            <person name="Chen J."/>
            <person name="Wang L."/>
            <person name="Chen A."/>
            <person name="Yu S."/>
            <person name="Gao Z."/>
            <person name="Jin L."/>
            <person name="Gu W."/>
            <person name="Wang Z."/>
            <person name="Zhao L."/>
            <person name="Shi B."/>
            <person name="Wen H."/>
            <person name="Lin R."/>
            <person name="Jones M.K."/>
            <person name="Brejova B."/>
            <person name="Vinar T."/>
            <person name="Zhao G."/>
            <person name="McManus D.P."/>
            <person name="Chen Z."/>
            <person name="Zhou Y."/>
            <person name="Wang S."/>
        </authorList>
    </citation>
    <scope>NUCLEOTIDE SEQUENCE [LARGE SCALE GENOMIC DNA]</scope>
</reference>
<name>W6VA37_ECHGR</name>
<accession>W6VA37</accession>
<dbReference type="RefSeq" id="XP_024354805.1">
    <property type="nucleotide sequence ID" value="XM_024490940.1"/>
</dbReference>
<dbReference type="EMBL" id="APAU02000006">
    <property type="protein sequence ID" value="EUB63609.1"/>
    <property type="molecule type" value="Genomic_DNA"/>
</dbReference>
<dbReference type="OMA" id="CECIEQS"/>
<evidence type="ECO:0000313" key="1">
    <source>
        <dbReference type="EMBL" id="EUB63609.1"/>
    </source>
</evidence>
<dbReference type="InterPro" id="IPR016024">
    <property type="entry name" value="ARM-type_fold"/>
</dbReference>
<dbReference type="SMART" id="SM00185">
    <property type="entry name" value="ARM"/>
    <property type="match status" value="5"/>
</dbReference>
<proteinExistence type="predicted"/>
<dbReference type="OrthoDB" id="7537227at2759"/>
<organism evidence="1 2">
    <name type="scientific">Echinococcus granulosus</name>
    <name type="common">Hydatid tapeworm</name>
    <dbReference type="NCBI Taxonomy" id="6210"/>
    <lineage>
        <taxon>Eukaryota</taxon>
        <taxon>Metazoa</taxon>
        <taxon>Spiralia</taxon>
        <taxon>Lophotrochozoa</taxon>
        <taxon>Platyhelminthes</taxon>
        <taxon>Cestoda</taxon>
        <taxon>Eucestoda</taxon>
        <taxon>Cyclophyllidea</taxon>
        <taxon>Taeniidae</taxon>
        <taxon>Echinococcus</taxon>
        <taxon>Echinococcus granulosus group</taxon>
    </lineage>
</organism>
<dbReference type="GO" id="GO:0008017">
    <property type="term" value="F:microtubule binding"/>
    <property type="evidence" value="ECO:0007669"/>
    <property type="project" value="TreeGrafter"/>
</dbReference>